<dbReference type="GeneTree" id="ENSGT00390000011863"/>
<dbReference type="Pfam" id="PF05529">
    <property type="entry name" value="Bap31"/>
    <property type="match status" value="1"/>
</dbReference>
<feature type="domain" description="BAP29/BAP31 transmembrane" evidence="6">
    <location>
        <begin position="30"/>
        <end position="121"/>
    </location>
</feature>
<dbReference type="Proteomes" id="UP000314982">
    <property type="component" value="Unassembled WGS sequence"/>
</dbReference>
<comment type="subcellular location">
    <subcellularLocation>
        <location evidence="5">Endoplasmic reticulum membrane</location>
        <topology evidence="5">Multi-pass membrane protein</topology>
    </subcellularLocation>
    <subcellularLocation>
        <location evidence="1">Membrane</location>
        <topology evidence="1">Multi-pass membrane protein</topology>
    </subcellularLocation>
</comment>
<keyword evidence="8" id="KW-1185">Reference proteome</keyword>
<keyword evidence="5" id="KW-0813">Transport</keyword>
<evidence type="ECO:0000313" key="7">
    <source>
        <dbReference type="Ensembl" id="ENSHHUP00000063382.1"/>
    </source>
</evidence>
<sequence length="163" mass="19278">MLKSRQVQTAPKKDVAVGPCFVGLCFGLFCRMQSIFQLRIWNRIVSRIWTKFFLNIKLSYVMIIILITLREMRKYSGAKNSKDANLHPNMFDHLHMKLFRAQRNLYISGFSLFLWLTTASLQTKAESDNQTAKKYIEDNKLLKQVRSYPKNHCHTRYHLPLTY</sequence>
<comment type="similarity">
    <text evidence="5">Belongs to the BCAP29/BCAP31 family.</text>
</comment>
<dbReference type="GO" id="GO:0005789">
    <property type="term" value="C:endoplasmic reticulum membrane"/>
    <property type="evidence" value="ECO:0007669"/>
    <property type="project" value="UniProtKB-SubCell"/>
</dbReference>
<comment type="function">
    <text evidence="5">May play a role in anterograde transport of membrane proteins from the endoplasmic reticulum to the Golgi.</text>
</comment>
<keyword evidence="4 5" id="KW-0472">Membrane</keyword>
<dbReference type="GO" id="GO:0070973">
    <property type="term" value="P:protein localization to endoplasmic reticulum exit site"/>
    <property type="evidence" value="ECO:0007669"/>
    <property type="project" value="UniProtKB-UniRule"/>
</dbReference>
<reference evidence="7" key="2">
    <citation type="submission" date="2025-08" db="UniProtKB">
        <authorList>
            <consortium name="Ensembl"/>
        </authorList>
    </citation>
    <scope>IDENTIFICATION</scope>
</reference>
<dbReference type="AlphaFoldDB" id="A0A4W5PIV0"/>
<protein>
    <recommendedName>
        <fullName evidence="5">Endoplasmic reticulum transmembrane protein</fullName>
    </recommendedName>
</protein>
<keyword evidence="5" id="KW-0931">ER-Golgi transport</keyword>
<evidence type="ECO:0000256" key="2">
    <source>
        <dbReference type="ARBA" id="ARBA00022692"/>
    </source>
</evidence>
<dbReference type="Ensembl" id="ENSHHUT00000065528.1">
    <property type="protein sequence ID" value="ENSHHUP00000063382.1"/>
    <property type="gene ID" value="ENSHHUG00000037452.1"/>
</dbReference>
<evidence type="ECO:0000256" key="1">
    <source>
        <dbReference type="ARBA" id="ARBA00004141"/>
    </source>
</evidence>
<evidence type="ECO:0000259" key="6">
    <source>
        <dbReference type="Pfam" id="PF05529"/>
    </source>
</evidence>
<dbReference type="InterPro" id="IPR008417">
    <property type="entry name" value="BAP29/BAP31"/>
</dbReference>
<comment type="caution">
    <text evidence="5">Lacks conserved residue(s) required for the propagation of feature annotation.</text>
</comment>
<feature type="transmembrane region" description="Helical" evidence="5">
    <location>
        <begin position="15"/>
        <end position="36"/>
    </location>
</feature>
<evidence type="ECO:0000256" key="3">
    <source>
        <dbReference type="ARBA" id="ARBA00022989"/>
    </source>
</evidence>
<keyword evidence="3 5" id="KW-1133">Transmembrane helix</keyword>
<dbReference type="GO" id="GO:0006886">
    <property type="term" value="P:intracellular protein transport"/>
    <property type="evidence" value="ECO:0007669"/>
    <property type="project" value="UniProtKB-UniRule"/>
</dbReference>
<dbReference type="PANTHER" id="PTHR12701">
    <property type="entry name" value="BCR-ASSOCIATED PROTEIN, BAP"/>
    <property type="match status" value="1"/>
</dbReference>
<proteinExistence type="inferred from homology"/>
<name>A0A4W5PIV0_9TELE</name>
<feature type="transmembrane region" description="Helical" evidence="5">
    <location>
        <begin position="48"/>
        <end position="69"/>
    </location>
</feature>
<keyword evidence="5" id="KW-0256">Endoplasmic reticulum</keyword>
<dbReference type="PANTHER" id="PTHR12701:SF5">
    <property type="entry name" value="B-CELL RECEPTOR-ASSOCIATED PROTEIN 29"/>
    <property type="match status" value="1"/>
</dbReference>
<evidence type="ECO:0000256" key="4">
    <source>
        <dbReference type="ARBA" id="ARBA00023136"/>
    </source>
</evidence>
<reference evidence="8" key="1">
    <citation type="submission" date="2018-06" db="EMBL/GenBank/DDBJ databases">
        <title>Genome assembly of Danube salmon.</title>
        <authorList>
            <person name="Macqueen D.J."/>
            <person name="Gundappa M.K."/>
        </authorList>
    </citation>
    <scope>NUCLEOTIDE SEQUENCE [LARGE SCALE GENOMIC DNA]</scope>
</reference>
<organism evidence="7 8">
    <name type="scientific">Hucho hucho</name>
    <name type="common">huchen</name>
    <dbReference type="NCBI Taxonomy" id="62062"/>
    <lineage>
        <taxon>Eukaryota</taxon>
        <taxon>Metazoa</taxon>
        <taxon>Chordata</taxon>
        <taxon>Craniata</taxon>
        <taxon>Vertebrata</taxon>
        <taxon>Euteleostomi</taxon>
        <taxon>Actinopterygii</taxon>
        <taxon>Neopterygii</taxon>
        <taxon>Teleostei</taxon>
        <taxon>Protacanthopterygii</taxon>
        <taxon>Salmoniformes</taxon>
        <taxon>Salmonidae</taxon>
        <taxon>Salmoninae</taxon>
        <taxon>Hucho</taxon>
    </lineage>
</organism>
<accession>A0A4W5PIV0</accession>
<keyword evidence="2 5" id="KW-0812">Transmembrane</keyword>
<evidence type="ECO:0000313" key="8">
    <source>
        <dbReference type="Proteomes" id="UP000314982"/>
    </source>
</evidence>
<dbReference type="GO" id="GO:0006888">
    <property type="term" value="P:endoplasmic reticulum to Golgi vesicle-mediated transport"/>
    <property type="evidence" value="ECO:0007669"/>
    <property type="project" value="UniProtKB-UniRule"/>
</dbReference>
<evidence type="ECO:0000256" key="5">
    <source>
        <dbReference type="RuleBase" id="RU367026"/>
    </source>
</evidence>
<keyword evidence="5" id="KW-0653">Protein transport</keyword>
<dbReference type="InterPro" id="IPR040463">
    <property type="entry name" value="BAP29/BAP31_N"/>
</dbReference>
<reference evidence="7" key="3">
    <citation type="submission" date="2025-09" db="UniProtKB">
        <authorList>
            <consortium name="Ensembl"/>
        </authorList>
    </citation>
    <scope>IDENTIFICATION</scope>
</reference>